<organism evidence="1 2">
    <name type="scientific">Eleutherodactylus coqui</name>
    <name type="common">Puerto Rican coqui</name>
    <dbReference type="NCBI Taxonomy" id="57060"/>
    <lineage>
        <taxon>Eukaryota</taxon>
        <taxon>Metazoa</taxon>
        <taxon>Chordata</taxon>
        <taxon>Craniata</taxon>
        <taxon>Vertebrata</taxon>
        <taxon>Euteleostomi</taxon>
        <taxon>Amphibia</taxon>
        <taxon>Batrachia</taxon>
        <taxon>Anura</taxon>
        <taxon>Neobatrachia</taxon>
        <taxon>Hyloidea</taxon>
        <taxon>Eleutherodactylidae</taxon>
        <taxon>Eleutherodactylinae</taxon>
        <taxon>Eleutherodactylus</taxon>
        <taxon>Eleutherodactylus</taxon>
    </lineage>
</organism>
<accession>A0A8J6C4M9</accession>
<dbReference type="PANTHER" id="PTHR11051">
    <property type="entry name" value="GLYCOSYL HYDROLASE-RELATED"/>
    <property type="match status" value="1"/>
</dbReference>
<dbReference type="EMBL" id="WNTK01008529">
    <property type="protein sequence ID" value="KAG9462982.1"/>
    <property type="molecule type" value="Genomic_DNA"/>
</dbReference>
<dbReference type="GO" id="GO:0005829">
    <property type="term" value="C:cytosol"/>
    <property type="evidence" value="ECO:0007669"/>
    <property type="project" value="TreeGrafter"/>
</dbReference>
<sequence>MSDVEDDPWRFIAKSLPSDPRLMATMTNGYLGTRVYGEVLHVNGIYNGSVGDCHRANVPSPLNVRLCAKKEEVVDERFCLDIKT</sequence>
<comment type="caution">
    <text evidence="1">The sequence shown here is derived from an EMBL/GenBank/DDBJ whole genome shotgun (WGS) entry which is preliminary data.</text>
</comment>
<dbReference type="GO" id="GO:0047402">
    <property type="term" value="F:protein-glucosylgalactosylhydroxylysine glucosidase activity"/>
    <property type="evidence" value="ECO:0007669"/>
    <property type="project" value="TreeGrafter"/>
</dbReference>
<dbReference type="Proteomes" id="UP000770717">
    <property type="component" value="Unassembled WGS sequence"/>
</dbReference>
<gene>
    <name evidence="1" type="ORF">GDO78_022677</name>
</gene>
<dbReference type="AlphaFoldDB" id="A0A8J6C4M9"/>
<protein>
    <submittedName>
        <fullName evidence="1">Uncharacterized protein</fullName>
    </submittedName>
</protein>
<dbReference type="OrthoDB" id="200349at2759"/>
<dbReference type="PANTHER" id="PTHR11051:SF8">
    <property type="entry name" value="PROTEIN-GLUCOSYLGALACTOSYLHYDROXYLYSINE GLUCOSIDASE"/>
    <property type="match status" value="1"/>
</dbReference>
<name>A0A8J6C4M9_ELECQ</name>
<dbReference type="GO" id="GO:0005975">
    <property type="term" value="P:carbohydrate metabolic process"/>
    <property type="evidence" value="ECO:0007669"/>
    <property type="project" value="TreeGrafter"/>
</dbReference>
<evidence type="ECO:0000313" key="2">
    <source>
        <dbReference type="Proteomes" id="UP000770717"/>
    </source>
</evidence>
<feature type="non-terminal residue" evidence="1">
    <location>
        <position position="84"/>
    </location>
</feature>
<reference evidence="1" key="1">
    <citation type="thesis" date="2020" institute="ProQuest LLC" country="789 East Eisenhower Parkway, Ann Arbor, MI, USA">
        <title>Comparative Genomics and Chromosome Evolution.</title>
        <authorList>
            <person name="Mudd A.B."/>
        </authorList>
    </citation>
    <scope>NUCLEOTIDE SEQUENCE</scope>
    <source>
        <strain evidence="1">HN-11 Male</strain>
        <tissue evidence="1">Kidney and liver</tissue>
    </source>
</reference>
<keyword evidence="2" id="KW-1185">Reference proteome</keyword>
<evidence type="ECO:0000313" key="1">
    <source>
        <dbReference type="EMBL" id="KAG9462982.1"/>
    </source>
</evidence>
<proteinExistence type="predicted"/>